<dbReference type="Gene3D" id="2.40.50.140">
    <property type="entry name" value="Nucleic acid-binding proteins"/>
    <property type="match status" value="1"/>
</dbReference>
<sequence length="144" mass="15797">MAPQMDPATPIKLSSIRNGGDALLGRKFRIAGRSLSYDPETQLILLGDRDALVLVDVSLCADPYKGSSWIREDKSIIMAIGYLERSPTPFPIPYVPSHTMIPRVSVDATLVLRAIIVIEASDLDLGLWNTAIDERNSYEVAGEL</sequence>
<gene>
    <name evidence="1" type="ORF">JAAARDRAFT_194034</name>
</gene>
<reference evidence="2" key="1">
    <citation type="journal article" date="2014" name="Proc. Natl. Acad. Sci. U.S.A.">
        <title>Extensive sampling of basidiomycete genomes demonstrates inadequacy of the white-rot/brown-rot paradigm for wood decay fungi.</title>
        <authorList>
            <person name="Riley R."/>
            <person name="Salamov A.A."/>
            <person name="Brown D.W."/>
            <person name="Nagy L.G."/>
            <person name="Floudas D."/>
            <person name="Held B.W."/>
            <person name="Levasseur A."/>
            <person name="Lombard V."/>
            <person name="Morin E."/>
            <person name="Otillar R."/>
            <person name="Lindquist E.A."/>
            <person name="Sun H."/>
            <person name="LaButti K.M."/>
            <person name="Schmutz J."/>
            <person name="Jabbour D."/>
            <person name="Luo H."/>
            <person name="Baker S.E."/>
            <person name="Pisabarro A.G."/>
            <person name="Walton J.D."/>
            <person name="Blanchette R.A."/>
            <person name="Henrissat B."/>
            <person name="Martin F."/>
            <person name="Cullen D."/>
            <person name="Hibbett D.S."/>
            <person name="Grigoriev I.V."/>
        </authorList>
    </citation>
    <scope>NUCLEOTIDE SEQUENCE [LARGE SCALE GENOMIC DNA]</scope>
    <source>
        <strain evidence="2">MUCL 33604</strain>
    </source>
</reference>
<keyword evidence="2" id="KW-1185">Reference proteome</keyword>
<dbReference type="EMBL" id="KL197719">
    <property type="protein sequence ID" value="KDQ57752.1"/>
    <property type="molecule type" value="Genomic_DNA"/>
</dbReference>
<protein>
    <submittedName>
        <fullName evidence="1">Uncharacterized protein</fullName>
    </submittedName>
</protein>
<name>A0A067Q2N2_9AGAM</name>
<evidence type="ECO:0000313" key="1">
    <source>
        <dbReference type="EMBL" id="KDQ57752.1"/>
    </source>
</evidence>
<organism evidence="1 2">
    <name type="scientific">Jaapia argillacea MUCL 33604</name>
    <dbReference type="NCBI Taxonomy" id="933084"/>
    <lineage>
        <taxon>Eukaryota</taxon>
        <taxon>Fungi</taxon>
        <taxon>Dikarya</taxon>
        <taxon>Basidiomycota</taxon>
        <taxon>Agaricomycotina</taxon>
        <taxon>Agaricomycetes</taxon>
        <taxon>Agaricomycetidae</taxon>
        <taxon>Jaapiales</taxon>
        <taxon>Jaapiaceae</taxon>
        <taxon>Jaapia</taxon>
    </lineage>
</organism>
<dbReference type="OrthoDB" id="3258172at2759"/>
<dbReference type="InterPro" id="IPR012340">
    <property type="entry name" value="NA-bd_OB-fold"/>
</dbReference>
<evidence type="ECO:0000313" key="2">
    <source>
        <dbReference type="Proteomes" id="UP000027265"/>
    </source>
</evidence>
<dbReference type="AlphaFoldDB" id="A0A067Q2N2"/>
<dbReference type="Proteomes" id="UP000027265">
    <property type="component" value="Unassembled WGS sequence"/>
</dbReference>
<accession>A0A067Q2N2</accession>
<dbReference type="HOGENOM" id="CLU_155372_0_0_1"/>
<proteinExistence type="predicted"/>
<dbReference type="InParanoid" id="A0A067Q2N2"/>